<protein>
    <recommendedName>
        <fullName evidence="3">Secreted protein</fullName>
    </recommendedName>
</protein>
<reference evidence="1 2" key="1">
    <citation type="submission" date="2024-04" db="EMBL/GenBank/DDBJ databases">
        <title>Phyllosticta paracitricarpa is synonymous to the EU quarantine fungus P. citricarpa based on phylogenomic analyses.</title>
        <authorList>
            <consortium name="Lawrence Berkeley National Laboratory"/>
            <person name="Van Ingen-Buijs V.A."/>
            <person name="Van Westerhoven A.C."/>
            <person name="Haridas S."/>
            <person name="Skiadas P."/>
            <person name="Martin F."/>
            <person name="Groenewald J.Z."/>
            <person name="Crous P.W."/>
            <person name="Seidl M.F."/>
        </authorList>
    </citation>
    <scope>NUCLEOTIDE SEQUENCE [LARGE SCALE GENOMIC DNA]</scope>
    <source>
        <strain evidence="1 2">CBS 122670</strain>
    </source>
</reference>
<gene>
    <name evidence="1" type="ORF">IWX46DRAFT_186521</name>
</gene>
<evidence type="ECO:0008006" key="3">
    <source>
        <dbReference type="Google" id="ProtNLM"/>
    </source>
</evidence>
<dbReference type="Proteomes" id="UP001365128">
    <property type="component" value="Unassembled WGS sequence"/>
</dbReference>
<comment type="caution">
    <text evidence="1">The sequence shown here is derived from an EMBL/GenBank/DDBJ whole genome shotgun (WGS) entry which is preliminary data.</text>
</comment>
<evidence type="ECO:0000313" key="2">
    <source>
        <dbReference type="Proteomes" id="UP001365128"/>
    </source>
</evidence>
<organism evidence="1 2">
    <name type="scientific">Phyllosticta citricarpa</name>
    <dbReference type="NCBI Taxonomy" id="55181"/>
    <lineage>
        <taxon>Eukaryota</taxon>
        <taxon>Fungi</taxon>
        <taxon>Dikarya</taxon>
        <taxon>Ascomycota</taxon>
        <taxon>Pezizomycotina</taxon>
        <taxon>Dothideomycetes</taxon>
        <taxon>Dothideomycetes incertae sedis</taxon>
        <taxon>Botryosphaeriales</taxon>
        <taxon>Phyllostictaceae</taxon>
        <taxon>Phyllosticta</taxon>
    </lineage>
</organism>
<dbReference type="EMBL" id="JBBPDW010000025">
    <property type="protein sequence ID" value="KAK7541361.1"/>
    <property type="molecule type" value="Genomic_DNA"/>
</dbReference>
<sequence>MRRRWRTVCVLQLDLRHFYTARTALLPFRSTRTRDAVHAGVKSRFSPRLLGSNLSCMLFAPQLLRKKQCKGSWLTGCWRTTRKTMRIATVVSAFFYTGFLHHASASLRIILSPSSPAFPRSTALQRSGSTDDCCARPLRNTKARPTKPSVADGPKNATQFSTILEV</sequence>
<evidence type="ECO:0000313" key="1">
    <source>
        <dbReference type="EMBL" id="KAK7541361.1"/>
    </source>
</evidence>
<proteinExistence type="predicted"/>
<name>A0ABR1M1P1_9PEZI</name>
<accession>A0ABR1M1P1</accession>
<keyword evidence="2" id="KW-1185">Reference proteome</keyword>